<feature type="transmembrane region" description="Helical" evidence="7">
    <location>
        <begin position="240"/>
        <end position="256"/>
    </location>
</feature>
<dbReference type="Gene3D" id="1.20.120.1780">
    <property type="entry name" value="UbiA prenyltransferase"/>
    <property type="match status" value="1"/>
</dbReference>
<feature type="transmembrane region" description="Helical" evidence="7">
    <location>
        <begin position="510"/>
        <end position="531"/>
    </location>
</feature>
<comment type="caution">
    <text evidence="8">The sequence shown here is derived from an EMBL/GenBank/DDBJ whole genome shotgun (WGS) entry which is preliminary data.</text>
</comment>
<evidence type="ECO:0000256" key="1">
    <source>
        <dbReference type="ARBA" id="ARBA00004141"/>
    </source>
</evidence>
<proteinExistence type="predicted"/>
<comment type="subcellular location">
    <subcellularLocation>
        <location evidence="1">Membrane</location>
        <topology evidence="1">Multi-pass membrane protein</topology>
    </subcellularLocation>
</comment>
<feature type="transmembrane region" description="Helical" evidence="7">
    <location>
        <begin position="368"/>
        <end position="387"/>
    </location>
</feature>
<dbReference type="InterPro" id="IPR050475">
    <property type="entry name" value="Prenyltransferase_related"/>
</dbReference>
<feature type="transmembrane region" description="Helical" evidence="7">
    <location>
        <begin position="334"/>
        <end position="356"/>
    </location>
</feature>
<dbReference type="Proteomes" id="UP000244081">
    <property type="component" value="Unassembled WGS sequence"/>
</dbReference>
<feature type="transmembrane region" description="Helical" evidence="7">
    <location>
        <begin position="701"/>
        <end position="718"/>
    </location>
</feature>
<protein>
    <submittedName>
        <fullName evidence="8">4-hydroxybenzoate polyprenyltransferase</fullName>
    </submittedName>
</protein>
<feature type="transmembrane region" description="Helical" evidence="7">
    <location>
        <begin position="181"/>
        <end position="199"/>
    </location>
</feature>
<feature type="transmembrane region" description="Helical" evidence="7">
    <location>
        <begin position="211"/>
        <end position="228"/>
    </location>
</feature>
<evidence type="ECO:0000256" key="3">
    <source>
        <dbReference type="ARBA" id="ARBA00022692"/>
    </source>
</evidence>
<feature type="transmembrane region" description="Helical" evidence="7">
    <location>
        <begin position="408"/>
        <end position="428"/>
    </location>
</feature>
<feature type="transmembrane region" description="Helical" evidence="7">
    <location>
        <begin position="537"/>
        <end position="560"/>
    </location>
</feature>
<gene>
    <name evidence="8" type="ORF">C8N35_102399</name>
</gene>
<keyword evidence="4 7" id="KW-1133">Transmembrane helix</keyword>
<dbReference type="PANTHER" id="PTHR42723:SF1">
    <property type="entry name" value="CHLOROPHYLL SYNTHASE, CHLOROPLASTIC"/>
    <property type="match status" value="1"/>
</dbReference>
<dbReference type="Gene3D" id="1.10.357.140">
    <property type="entry name" value="UbiA prenyltransferase"/>
    <property type="match status" value="1"/>
</dbReference>
<evidence type="ECO:0000313" key="8">
    <source>
        <dbReference type="EMBL" id="PTW61684.1"/>
    </source>
</evidence>
<feature type="transmembrane region" description="Helical" evidence="7">
    <location>
        <begin position="304"/>
        <end position="322"/>
    </location>
</feature>
<keyword evidence="3 7" id="KW-0812">Transmembrane</keyword>
<dbReference type="InterPro" id="IPR000537">
    <property type="entry name" value="UbiA_prenyltransferase"/>
</dbReference>
<feature type="region of interest" description="Disordered" evidence="6">
    <location>
        <begin position="477"/>
        <end position="508"/>
    </location>
</feature>
<dbReference type="Pfam" id="PF01040">
    <property type="entry name" value="UbiA"/>
    <property type="match status" value="1"/>
</dbReference>
<evidence type="ECO:0000313" key="9">
    <source>
        <dbReference type="Proteomes" id="UP000244081"/>
    </source>
</evidence>
<feature type="transmembrane region" description="Helical" evidence="7">
    <location>
        <begin position="657"/>
        <end position="674"/>
    </location>
</feature>
<dbReference type="GO" id="GO:0016020">
    <property type="term" value="C:membrane"/>
    <property type="evidence" value="ECO:0007669"/>
    <property type="project" value="UniProtKB-SubCell"/>
</dbReference>
<dbReference type="OrthoDB" id="9811562at2"/>
<evidence type="ECO:0000256" key="5">
    <source>
        <dbReference type="ARBA" id="ARBA00023136"/>
    </source>
</evidence>
<feature type="compositionally biased region" description="Polar residues" evidence="6">
    <location>
        <begin position="487"/>
        <end position="507"/>
    </location>
</feature>
<dbReference type="GO" id="GO:0016765">
    <property type="term" value="F:transferase activity, transferring alkyl or aryl (other than methyl) groups"/>
    <property type="evidence" value="ECO:0007669"/>
    <property type="project" value="InterPro"/>
</dbReference>
<feature type="transmembrane region" description="Helical" evidence="7">
    <location>
        <begin position="57"/>
        <end position="76"/>
    </location>
</feature>
<dbReference type="AlphaFoldDB" id="A0A2T5VD71"/>
<keyword evidence="9" id="KW-1185">Reference proteome</keyword>
<feature type="transmembrane region" description="Helical" evidence="7">
    <location>
        <begin position="448"/>
        <end position="467"/>
    </location>
</feature>
<dbReference type="EMBL" id="QAYG01000002">
    <property type="protein sequence ID" value="PTW61684.1"/>
    <property type="molecule type" value="Genomic_DNA"/>
</dbReference>
<feature type="transmembrane region" description="Helical" evidence="7">
    <location>
        <begin position="20"/>
        <end position="42"/>
    </location>
</feature>
<feature type="transmembrane region" description="Helical" evidence="7">
    <location>
        <begin position="153"/>
        <end position="175"/>
    </location>
</feature>
<feature type="transmembrane region" description="Helical" evidence="7">
    <location>
        <begin position="277"/>
        <end position="298"/>
    </location>
</feature>
<dbReference type="RefSeq" id="WP_146177370.1">
    <property type="nucleotide sequence ID" value="NZ_QAYG01000002.1"/>
</dbReference>
<dbReference type="PANTHER" id="PTHR42723">
    <property type="entry name" value="CHLOROPHYLL SYNTHASE"/>
    <property type="match status" value="1"/>
</dbReference>
<accession>A0A2T5VD71</accession>
<evidence type="ECO:0000256" key="6">
    <source>
        <dbReference type="SAM" id="MobiDB-lite"/>
    </source>
</evidence>
<feature type="transmembrane region" description="Helical" evidence="7">
    <location>
        <begin position="580"/>
        <end position="599"/>
    </location>
</feature>
<dbReference type="InterPro" id="IPR044878">
    <property type="entry name" value="UbiA_sf"/>
</dbReference>
<name>A0A2T5VD71_9HYPH</name>
<evidence type="ECO:0000256" key="7">
    <source>
        <dbReference type="SAM" id="Phobius"/>
    </source>
</evidence>
<evidence type="ECO:0000256" key="2">
    <source>
        <dbReference type="ARBA" id="ARBA00022475"/>
    </source>
</evidence>
<keyword evidence="8" id="KW-0808">Transferase</keyword>
<keyword evidence="5 7" id="KW-0472">Membrane</keyword>
<feature type="transmembrane region" description="Helical" evidence="7">
    <location>
        <begin position="605"/>
        <end position="621"/>
    </location>
</feature>
<sequence>MEQQREKISRGELILSAREALGYSIVMMTALFSGYCSRAAIFKDAKLEIEVVTENKLYIGMLFGIALILFFMRAIILDPKDLDGLEDLKENKYVGYSSLFLYIPIVIACGFVFYASIDLYTGVYALAVLASVIFIWAKTSIEEKKSTPEQHFVWKIFFPALSICTGYFLIGWGAAGVSGSQLSILIIYLFLFTLIFVYVRKISYTIVPKLIAINLLLPSLLFVAYFFNFCENLSLGRPEFFLAMIWTLNVGVFEIIKQPKIFRDVKNHPESNSFQAYYVSGANWSVLLFLHSTAIYLFTFKSEIILVYVVVCISLALVWTFYEDKLESRLQNLMLISGFLVPTILLFIIYVQGISYPKEESFSYVPNTGNLATVIGLLITVFFVVYAENYAKFSKLYESNALFSQRNYCVMLIPVVLIVLMVFIFSALGISHLLYGDAPIRVVWNADAILTIFLIEMGVVFALSLWLRGMNDDSDGSGNLGSDSGPTPGQGNANNMNKNPLSPSSRGVSAFVRPATSSLAGALSVASFVSGGGSSPVQIFGAFLLSTLICMFGFAVNDIFDQDKDLVGRRYDKPLVSGLLSKPAALRITFGLFFAILVVGSVLDSHIFVLSIIGILALLGYSPIARSKPSIKGLYTALLTCIPFIIGYSLADSQVPFDFILILLVFITGREILIDLNDQEADMRASLRTIPVIIGRRESRFLSWALMIFAIGSGIFIVESNISRVVMAASLLALLTVAIFFRKSDSRAIGWSRIPMALSVVALFWA</sequence>
<feature type="transmembrane region" description="Helical" evidence="7">
    <location>
        <begin position="633"/>
        <end position="651"/>
    </location>
</feature>
<organism evidence="8 9">
    <name type="scientific">Breoghania corrubedonensis</name>
    <dbReference type="NCBI Taxonomy" id="665038"/>
    <lineage>
        <taxon>Bacteria</taxon>
        <taxon>Pseudomonadati</taxon>
        <taxon>Pseudomonadota</taxon>
        <taxon>Alphaproteobacteria</taxon>
        <taxon>Hyphomicrobiales</taxon>
        <taxon>Stappiaceae</taxon>
        <taxon>Breoghania</taxon>
    </lineage>
</organism>
<evidence type="ECO:0000256" key="4">
    <source>
        <dbReference type="ARBA" id="ARBA00022989"/>
    </source>
</evidence>
<keyword evidence="2" id="KW-1003">Cell membrane</keyword>
<reference evidence="8 9" key="1">
    <citation type="submission" date="2018-04" db="EMBL/GenBank/DDBJ databases">
        <title>Genomic Encyclopedia of Archaeal and Bacterial Type Strains, Phase II (KMG-II): from individual species to whole genera.</title>
        <authorList>
            <person name="Goeker M."/>
        </authorList>
    </citation>
    <scope>NUCLEOTIDE SEQUENCE [LARGE SCALE GENOMIC DNA]</scope>
    <source>
        <strain evidence="8 9">DSM 23382</strain>
    </source>
</reference>
<feature type="transmembrane region" description="Helical" evidence="7">
    <location>
        <begin position="96"/>
        <end position="117"/>
    </location>
</feature>
<feature type="transmembrane region" description="Helical" evidence="7">
    <location>
        <begin position="123"/>
        <end position="141"/>
    </location>
</feature>
<feature type="transmembrane region" description="Helical" evidence="7">
    <location>
        <begin position="724"/>
        <end position="741"/>
    </location>
</feature>